<evidence type="ECO:0000313" key="1">
    <source>
        <dbReference type="EMBL" id="MDX8045400.1"/>
    </source>
</evidence>
<sequence length="537" mass="57996">MDFSKFSEVSHHLSRKSVYAKNGMVATSQPLAAQAGLDILKKGGNAIDAAIATAAALTVVEPTSNGIGGDAFALVWTKGKLHGLNGSGKSPQSISIDALKEKGYEKIPTHGWIPVTVPGVPGTWAALAERFGKLSLKESLAPAIDYARNGYPISPVLGKFWNGAYRKFKEKLTDTEFEHWFQTFAPSGRAPKVGEVWSSEAHATTLEAIAETNAKSFYQGELAEKIASFSQETGGFLTADDLAGFEPEWVDPIKVNYRGYDVWEIPPNGQGIVALEALNILKGFDFAIQESVDTYHKQFEAIKLAFADALKHVTEESHMQYTSEQLLSDTYANERRALINDDALTPEAGEPKAGGTVYLATADNEGNMVSFIQSNYMGFGSGIVVPGTGIALQNRGHNFSMDKTHVNALAGGKRTYHTIIPGFLSKDGEAVGPFGVMGGFMQPQGHVQVIMSTVDFGLHPQAALDAARWQWMKDKTIEVENSFPHHLAQALAAKGHDIKIQLEPNSFGRGQIIWRDPETGVLVGGSESRTDGAVAAW</sequence>
<evidence type="ECO:0000313" key="2">
    <source>
        <dbReference type="Proteomes" id="UP001277972"/>
    </source>
</evidence>
<comment type="caution">
    <text evidence="1">The sequence shown here is derived from an EMBL/GenBank/DDBJ whole genome shotgun (WGS) entry which is preliminary data.</text>
</comment>
<proteinExistence type="predicted"/>
<dbReference type="EMBL" id="JAWZSR010000002">
    <property type="protein sequence ID" value="MDX8045400.1"/>
    <property type="molecule type" value="Genomic_DNA"/>
</dbReference>
<keyword evidence="2" id="KW-1185">Reference proteome</keyword>
<gene>
    <name evidence="1" type="ORF">SH601_05300</name>
</gene>
<organism evidence="1 2">
    <name type="scientific">Gracilibacillus pellucidus</name>
    <dbReference type="NCBI Taxonomy" id="3095368"/>
    <lineage>
        <taxon>Bacteria</taxon>
        <taxon>Bacillati</taxon>
        <taxon>Bacillota</taxon>
        <taxon>Bacilli</taxon>
        <taxon>Bacillales</taxon>
        <taxon>Bacillaceae</taxon>
        <taxon>Gracilibacillus</taxon>
    </lineage>
</organism>
<dbReference type="Proteomes" id="UP001277972">
    <property type="component" value="Unassembled WGS sequence"/>
</dbReference>
<protein>
    <submittedName>
        <fullName evidence="1">Gamma-glutamyltransferase family protein</fullName>
    </submittedName>
</protein>
<name>A0ACC6M369_9BACI</name>
<accession>A0ACC6M369</accession>
<reference evidence="1" key="1">
    <citation type="submission" date="2023-11" db="EMBL/GenBank/DDBJ databases">
        <title>Gracilibacillus pellucida a moderately halophilic bacterium isolated from saline soil in Xinjiang province.</title>
        <authorList>
            <person name="Zhang Z."/>
            <person name="Tan F."/>
            <person name="Wang Y."/>
            <person name="Xia M."/>
        </authorList>
    </citation>
    <scope>NUCLEOTIDE SEQUENCE</scope>
    <source>
        <strain evidence="1">S3-1-1</strain>
    </source>
</reference>